<reference evidence="7 8" key="1">
    <citation type="submission" date="2011-06" db="EMBL/GenBank/DDBJ databases">
        <title>The draft genome of Thiorhodococcus drewsii AZ1.</title>
        <authorList>
            <consortium name="US DOE Joint Genome Institute (JGI-PGF)"/>
            <person name="Lucas S."/>
            <person name="Han J."/>
            <person name="Lapidus A."/>
            <person name="Cheng J.-F."/>
            <person name="Goodwin L."/>
            <person name="Pitluck S."/>
            <person name="Peters L."/>
            <person name="Land M.L."/>
            <person name="Hauser L."/>
            <person name="Vogl K."/>
            <person name="Liu Z."/>
            <person name="Imhoff J."/>
            <person name="Thiel V."/>
            <person name="Frigaard N.-U."/>
            <person name="Bryant D.A."/>
            <person name="Woyke T.J."/>
        </authorList>
    </citation>
    <scope>NUCLEOTIDE SEQUENCE [LARGE SCALE GENOMIC DNA]</scope>
    <source>
        <strain evidence="7 8">AZ1</strain>
    </source>
</reference>
<keyword evidence="4" id="KW-0051">Antiviral defense</keyword>
<dbReference type="STRING" id="765913.ThidrDRAFT_1116"/>
<keyword evidence="3" id="KW-0963">Cytoplasm</keyword>
<evidence type="ECO:0000313" key="7">
    <source>
        <dbReference type="EMBL" id="EGV32631.1"/>
    </source>
</evidence>
<gene>
    <name evidence="7" type="ORF">ThidrDRAFT_1116</name>
</gene>
<dbReference type="AlphaFoldDB" id="G2DYK4"/>
<dbReference type="NCBIfam" id="TIGR01881">
    <property type="entry name" value="cas_Cmr5"/>
    <property type="match status" value="1"/>
</dbReference>
<evidence type="ECO:0000256" key="2">
    <source>
        <dbReference type="ARBA" id="ARBA00006161"/>
    </source>
</evidence>
<dbReference type="Gene3D" id="1.10.520.30">
    <property type="entry name" value="AF1862-like domain"/>
    <property type="match status" value="1"/>
</dbReference>
<comment type="caution">
    <text evidence="7">The sequence shown here is derived from an EMBL/GenBank/DDBJ whole genome shotgun (WGS) entry which is preliminary data.</text>
</comment>
<sequence>MAKKHKPAGPPKYRKDAPATQPPAAVSVSRDLPPSPSAREEPRDRGTPEQQRARFALDRIKALAEEWRNDLKTQKEFNSHASAMPFMIRANGLGQTAAFYRRKGTDHVYYRLYALLGDWLAQAERPFDGKPDLLAAITQSEQDAYLAAQIESLLFLDWVKKLASAFLAREDEADEGGVAS</sequence>
<dbReference type="InterPro" id="IPR023101">
    <property type="entry name" value="AF1862-like_dom_sf"/>
</dbReference>
<evidence type="ECO:0000256" key="1">
    <source>
        <dbReference type="ARBA" id="ARBA00004496"/>
    </source>
</evidence>
<evidence type="ECO:0000256" key="6">
    <source>
        <dbReference type="SAM" id="MobiDB-lite"/>
    </source>
</evidence>
<comment type="similarity">
    <text evidence="2">Belongs to the CRISPR system Cmr5 family.</text>
</comment>
<feature type="compositionally biased region" description="Basic and acidic residues" evidence="6">
    <location>
        <begin position="38"/>
        <end position="51"/>
    </location>
</feature>
<dbReference type="OrthoDB" id="285848at2"/>
<dbReference type="GO" id="GO:0005737">
    <property type="term" value="C:cytoplasm"/>
    <property type="evidence" value="ECO:0007669"/>
    <property type="project" value="UniProtKB-SubCell"/>
</dbReference>
<proteinExistence type="inferred from homology"/>
<evidence type="ECO:0000256" key="3">
    <source>
        <dbReference type="ARBA" id="ARBA00022490"/>
    </source>
</evidence>
<name>G2DYK4_9GAMM</name>
<dbReference type="eggNOG" id="COG3337">
    <property type="taxonomic scope" value="Bacteria"/>
</dbReference>
<comment type="subcellular location">
    <subcellularLocation>
        <location evidence="1">Cytoplasm</location>
    </subcellularLocation>
</comment>
<feature type="region of interest" description="Disordered" evidence="6">
    <location>
        <begin position="1"/>
        <end position="51"/>
    </location>
</feature>
<dbReference type="InterPro" id="IPR010160">
    <property type="entry name" value="CRISPR-assoc_prot_Cmr5"/>
</dbReference>
<protein>
    <recommendedName>
        <fullName evidence="5">CRISPR type III-B/RAMP module-associated protein Cmr5</fullName>
    </recommendedName>
</protein>
<organism evidence="7 8">
    <name type="scientific">Thiorhodococcus drewsii AZ1</name>
    <dbReference type="NCBI Taxonomy" id="765913"/>
    <lineage>
        <taxon>Bacteria</taxon>
        <taxon>Pseudomonadati</taxon>
        <taxon>Pseudomonadota</taxon>
        <taxon>Gammaproteobacteria</taxon>
        <taxon>Chromatiales</taxon>
        <taxon>Chromatiaceae</taxon>
        <taxon>Thiorhodococcus</taxon>
    </lineage>
</organism>
<dbReference type="GO" id="GO:0051607">
    <property type="term" value="P:defense response to virus"/>
    <property type="evidence" value="ECO:0007669"/>
    <property type="project" value="UniProtKB-KW"/>
</dbReference>
<evidence type="ECO:0000313" key="8">
    <source>
        <dbReference type="Proteomes" id="UP000004200"/>
    </source>
</evidence>
<evidence type="ECO:0000256" key="5">
    <source>
        <dbReference type="ARBA" id="ARBA00030001"/>
    </source>
</evidence>
<dbReference type="RefSeq" id="WP_007039831.1">
    <property type="nucleotide sequence ID" value="NZ_AFWT01000006.1"/>
</dbReference>
<dbReference type="EMBL" id="AFWT01000006">
    <property type="protein sequence ID" value="EGV32631.1"/>
    <property type="molecule type" value="Genomic_DNA"/>
</dbReference>
<keyword evidence="8" id="KW-1185">Reference proteome</keyword>
<dbReference type="Proteomes" id="UP000004200">
    <property type="component" value="Unassembled WGS sequence"/>
</dbReference>
<dbReference type="SUPFAM" id="SSF158568">
    <property type="entry name" value="AF1862-like"/>
    <property type="match status" value="1"/>
</dbReference>
<dbReference type="Pfam" id="PF09701">
    <property type="entry name" value="Cas_Cmr5"/>
    <property type="match status" value="1"/>
</dbReference>
<accession>G2DYK4</accession>
<evidence type="ECO:0000256" key="4">
    <source>
        <dbReference type="ARBA" id="ARBA00023118"/>
    </source>
</evidence>